<dbReference type="SUPFAM" id="SSF53335">
    <property type="entry name" value="S-adenosyl-L-methionine-dependent methyltransferases"/>
    <property type="match status" value="1"/>
</dbReference>
<feature type="region of interest" description="Disordered" evidence="1">
    <location>
        <begin position="173"/>
        <end position="213"/>
    </location>
</feature>
<dbReference type="Proteomes" id="UP001190700">
    <property type="component" value="Unassembled WGS sequence"/>
</dbReference>
<sequence>MKSRERKPSEVKERTYVKEARNGLMQQGLAANSFEKRQTTERWNLARTTVERSRAGKGIDGSAWSPERTPKPKTKTFLPPVKLNPSGAGKKSPSPHPDALRRFERDSSEGLEEMELMFKHVDDHLRIRDDHAVLALLLGYQGRLAAAQVLAALAETGERGEGSPVEAEVGKVAADQAGEDGKDGLADTESRDPGERGKDHPVEPAAKKQGSRRSSLAINLVDFGAGQGSNSVLPAAATLQACQLGAAKSQGDFSKVTVVHVDLPASKGWKALLSVLQKASIYNTPREAVYATTIRRSFYLQCVEAKTLLGGWCLDSLHCLSAVPLGMEDSLIANMTSDFEKKRQFAAVAMQDWNAFLEARAAELVSGGFVLVEMPCSAPGCRTDVACVPATYRHQESFPEDAQMYAEARQAERHTETRASASSTVGPLRVSCSADTCFGDIPWEGGNQHWAAINAACKHMQSIGMLKPELVESLCFPFYYRSPETLLEAVRCSKARLKVAWSRLRLVPDDWAWPTLKAEEAATLKRDTLAATLSNEGMQGNTASSDSLQKRVAKARAAWVKGWTHGTLSENLDEVRCSIFYERVEKELLKLPFQRWLFARMYIILVKT</sequence>
<reference evidence="2 3" key="1">
    <citation type="journal article" date="2015" name="Genome Biol. Evol.">
        <title>Comparative Genomics of a Bacterivorous Green Alga Reveals Evolutionary Causalities and Consequences of Phago-Mixotrophic Mode of Nutrition.</title>
        <authorList>
            <person name="Burns J.A."/>
            <person name="Paasch A."/>
            <person name="Narechania A."/>
            <person name="Kim E."/>
        </authorList>
    </citation>
    <scope>NUCLEOTIDE SEQUENCE [LARGE SCALE GENOMIC DNA]</scope>
    <source>
        <strain evidence="2 3">PLY_AMNH</strain>
    </source>
</reference>
<protein>
    <submittedName>
        <fullName evidence="2">Uncharacterized protein</fullName>
    </submittedName>
</protein>
<dbReference type="PANTHER" id="PTHR31009">
    <property type="entry name" value="S-ADENOSYL-L-METHIONINE:CARBOXYL METHYLTRANSFERASE FAMILY PROTEIN"/>
    <property type="match status" value="1"/>
</dbReference>
<accession>A0AAE0FSW8</accession>
<feature type="region of interest" description="Disordered" evidence="1">
    <location>
        <begin position="49"/>
        <end position="102"/>
    </location>
</feature>
<dbReference type="GO" id="GO:0008168">
    <property type="term" value="F:methyltransferase activity"/>
    <property type="evidence" value="ECO:0007669"/>
    <property type="project" value="InterPro"/>
</dbReference>
<evidence type="ECO:0000313" key="3">
    <source>
        <dbReference type="Proteomes" id="UP001190700"/>
    </source>
</evidence>
<organism evidence="2 3">
    <name type="scientific">Cymbomonas tetramitiformis</name>
    <dbReference type="NCBI Taxonomy" id="36881"/>
    <lineage>
        <taxon>Eukaryota</taxon>
        <taxon>Viridiplantae</taxon>
        <taxon>Chlorophyta</taxon>
        <taxon>Pyramimonadophyceae</taxon>
        <taxon>Pyramimonadales</taxon>
        <taxon>Pyramimonadaceae</taxon>
        <taxon>Cymbomonas</taxon>
    </lineage>
</organism>
<feature type="compositionally biased region" description="Basic and acidic residues" evidence="1">
    <location>
        <begin position="179"/>
        <end position="206"/>
    </location>
</feature>
<dbReference type="Gene3D" id="3.40.50.150">
    <property type="entry name" value="Vaccinia Virus protein VP39"/>
    <property type="match status" value="1"/>
</dbReference>
<gene>
    <name evidence="2" type="ORF">CYMTET_25855</name>
</gene>
<keyword evidence="3" id="KW-1185">Reference proteome</keyword>
<dbReference type="InterPro" id="IPR005299">
    <property type="entry name" value="MeTrfase_7"/>
</dbReference>
<comment type="caution">
    <text evidence="2">The sequence shown here is derived from an EMBL/GenBank/DDBJ whole genome shotgun (WGS) entry which is preliminary data.</text>
</comment>
<name>A0AAE0FSW8_9CHLO</name>
<dbReference type="AlphaFoldDB" id="A0AAE0FSW8"/>
<dbReference type="EMBL" id="LGRX02013904">
    <property type="protein sequence ID" value="KAK3265462.1"/>
    <property type="molecule type" value="Genomic_DNA"/>
</dbReference>
<dbReference type="InterPro" id="IPR029063">
    <property type="entry name" value="SAM-dependent_MTases_sf"/>
</dbReference>
<proteinExistence type="predicted"/>
<evidence type="ECO:0000256" key="1">
    <source>
        <dbReference type="SAM" id="MobiDB-lite"/>
    </source>
</evidence>
<dbReference type="Pfam" id="PF03492">
    <property type="entry name" value="Methyltransf_7"/>
    <property type="match status" value="1"/>
</dbReference>
<evidence type="ECO:0000313" key="2">
    <source>
        <dbReference type="EMBL" id="KAK3265462.1"/>
    </source>
</evidence>